<evidence type="ECO:0000259" key="1">
    <source>
        <dbReference type="Pfam" id="PF20703"/>
    </source>
</evidence>
<dbReference type="PRINTS" id="PR00364">
    <property type="entry name" value="DISEASERSIST"/>
</dbReference>
<dbReference type="PANTHER" id="PTHR36766">
    <property type="entry name" value="PLANT BROAD-SPECTRUM MILDEW RESISTANCE PROTEIN RPW8"/>
    <property type="match status" value="1"/>
</dbReference>
<dbReference type="Gene3D" id="3.40.50.300">
    <property type="entry name" value="P-loop containing nucleotide triphosphate hydrolases"/>
    <property type="match status" value="1"/>
</dbReference>
<dbReference type="InterPro" id="IPR049052">
    <property type="entry name" value="nSTAND1"/>
</dbReference>
<gene>
    <name evidence="3" type="ORF">ACFVKH_14990</name>
</gene>
<dbReference type="RefSeq" id="WP_377966466.1">
    <property type="nucleotide sequence ID" value="NZ_JBHZOL010000088.1"/>
</dbReference>
<accession>A0ABW6IHA7</accession>
<feature type="domain" description="Novel STAND NTPase 1" evidence="1">
    <location>
        <begin position="139"/>
        <end position="255"/>
    </location>
</feature>
<protein>
    <submittedName>
        <fullName evidence="3">NB-ARC domain-containing protein</fullName>
    </submittedName>
</protein>
<evidence type="ECO:0000313" key="4">
    <source>
        <dbReference type="Proteomes" id="UP001600165"/>
    </source>
</evidence>
<dbReference type="Proteomes" id="UP001600165">
    <property type="component" value="Unassembled WGS sequence"/>
</dbReference>
<dbReference type="Pfam" id="PF20703">
    <property type="entry name" value="nSTAND1"/>
    <property type="match status" value="1"/>
</dbReference>
<sequence>MPELISSLLEWANWLVEDYRGRPLSPLQLKLLQGILMGHDYRKIYRLIQEDPDPALFINSVNTLQRSTAYQLWNLLSGALQHAGFLQPNQRVSKHNVKAYLERSQQKQAVLRCSAVDQAELHLAATSGIKIDFLGDCIRWVGREQELEYLSQKLTNCRLLALVGISGIGKTSLAARLAIALDTESRFSRIASVRFEKKDSNFLNLAQAILGSHCVNENLAASETLLERVMSNLRETPQCFILDMVEEAFEIASGNSPTLDPWIYRFLDEFVRTRDTQSLIIVTSQLKLPVFAEGRYTDRTYEYKLKGLSAKDAFDLFTAWGIQDTTEPESRHILQQCIHTYEGHPLALKVIAGDILNEPFIGNIQAYWHDYGAEIEYFQQWMAETSKNQQSYPKLDAYSLDLAELVQKRIQRSLDQLEKTAPLAHQLLCMGATYRQAVERQAWLCLMTESSTEALNTAFQVLQRRFLLEPERTSSRILYRLHNLIRCTALARLKTWKHGKNR</sequence>
<name>A0ABW6IHA7_9CYAN</name>
<comment type="caution">
    <text evidence="3">The sequence shown here is derived from an EMBL/GenBank/DDBJ whole genome shotgun (WGS) entry which is preliminary data.</text>
</comment>
<dbReference type="SUPFAM" id="SSF52540">
    <property type="entry name" value="P-loop containing nucleoside triphosphate hydrolases"/>
    <property type="match status" value="1"/>
</dbReference>
<feature type="domain" description="vWA-MoxR associated protein N-terminal HTH" evidence="2">
    <location>
        <begin position="7"/>
        <end position="103"/>
    </location>
</feature>
<dbReference type="InterPro" id="IPR027417">
    <property type="entry name" value="P-loop_NTPase"/>
</dbReference>
<keyword evidence="4" id="KW-1185">Reference proteome</keyword>
<dbReference type="EMBL" id="JBHZOL010000088">
    <property type="protein sequence ID" value="MFE4107597.1"/>
    <property type="molecule type" value="Genomic_DNA"/>
</dbReference>
<organism evidence="3 4">
    <name type="scientific">Almyronema epifaneia S1</name>
    <dbReference type="NCBI Taxonomy" id="2991925"/>
    <lineage>
        <taxon>Bacteria</taxon>
        <taxon>Bacillati</taxon>
        <taxon>Cyanobacteriota</taxon>
        <taxon>Cyanophyceae</taxon>
        <taxon>Nodosilineales</taxon>
        <taxon>Nodosilineaceae</taxon>
        <taxon>Almyronema</taxon>
        <taxon>Almyronema epifaneia</taxon>
    </lineage>
</organism>
<dbReference type="InterPro" id="IPR058651">
    <property type="entry name" value="HTH_VMAP-M9"/>
</dbReference>
<evidence type="ECO:0000259" key="2">
    <source>
        <dbReference type="Pfam" id="PF26355"/>
    </source>
</evidence>
<proteinExistence type="predicted"/>
<dbReference type="Pfam" id="PF26355">
    <property type="entry name" value="HTH_VMAP-M9"/>
    <property type="match status" value="1"/>
</dbReference>
<dbReference type="PANTHER" id="PTHR36766:SF64">
    <property type="entry name" value="OS12G0206100 PROTEIN"/>
    <property type="match status" value="1"/>
</dbReference>
<reference evidence="3 4" key="1">
    <citation type="submission" date="2024-10" db="EMBL/GenBank/DDBJ databases">
        <authorList>
            <person name="Ratan Roy A."/>
            <person name="Morales Sandoval P.H."/>
            <person name="De Los Santos Villalobos S."/>
            <person name="Chakraborty S."/>
            <person name="Mukherjee J."/>
        </authorList>
    </citation>
    <scope>NUCLEOTIDE SEQUENCE [LARGE SCALE GENOMIC DNA]</scope>
    <source>
        <strain evidence="3 4">S1</strain>
    </source>
</reference>
<evidence type="ECO:0000313" key="3">
    <source>
        <dbReference type="EMBL" id="MFE4107597.1"/>
    </source>
</evidence>